<dbReference type="RefSeq" id="WP_081960136.1">
    <property type="nucleotide sequence ID" value="NZ_JACOOU010000024.1"/>
</dbReference>
<dbReference type="Gene3D" id="3.40.50.360">
    <property type="match status" value="1"/>
</dbReference>
<gene>
    <name evidence="1" type="ORF">H8S76_27435</name>
</gene>
<organism evidence="1 2">
    <name type="scientific">Blautia celeris</name>
    <dbReference type="NCBI Taxonomy" id="2763026"/>
    <lineage>
        <taxon>Bacteria</taxon>
        <taxon>Bacillati</taxon>
        <taxon>Bacillota</taxon>
        <taxon>Clostridia</taxon>
        <taxon>Lachnospirales</taxon>
        <taxon>Lachnospiraceae</taxon>
        <taxon>Blautia</taxon>
    </lineage>
</organism>
<dbReference type="Proteomes" id="UP000654573">
    <property type="component" value="Unassembled WGS sequence"/>
</dbReference>
<evidence type="ECO:0000313" key="1">
    <source>
        <dbReference type="EMBL" id="MBC5675942.1"/>
    </source>
</evidence>
<reference evidence="1 2" key="1">
    <citation type="submission" date="2020-08" db="EMBL/GenBank/DDBJ databases">
        <title>Genome public.</title>
        <authorList>
            <person name="Liu C."/>
            <person name="Sun Q."/>
        </authorList>
    </citation>
    <scope>NUCLEOTIDE SEQUENCE [LARGE SCALE GENOMIC DNA]</scope>
    <source>
        <strain evidence="1 2">NSJ-34</strain>
    </source>
</reference>
<evidence type="ECO:0008006" key="3">
    <source>
        <dbReference type="Google" id="ProtNLM"/>
    </source>
</evidence>
<keyword evidence="2" id="KW-1185">Reference proteome</keyword>
<dbReference type="InterPro" id="IPR029039">
    <property type="entry name" value="Flavoprotein-like_sf"/>
</dbReference>
<accession>A0ABR7FL51</accession>
<proteinExistence type="predicted"/>
<evidence type="ECO:0000313" key="2">
    <source>
        <dbReference type="Proteomes" id="UP000654573"/>
    </source>
</evidence>
<sequence length="73" mass="8033">MPVLTFIDEHDLARKKIVLFCSHGTGGLASSVQDITAELPDDCEIEENVIGVYRDDIPGAQAEIQEWLGEIGY</sequence>
<dbReference type="EMBL" id="JACOOU010000024">
    <property type="protein sequence ID" value="MBC5675942.1"/>
    <property type="molecule type" value="Genomic_DNA"/>
</dbReference>
<name>A0ABR7FL51_9FIRM</name>
<comment type="caution">
    <text evidence="1">The sequence shown here is derived from an EMBL/GenBank/DDBJ whole genome shotgun (WGS) entry which is preliminary data.</text>
</comment>
<protein>
    <recommendedName>
        <fullName evidence="3">Flavodoxin-like domain-containing protein</fullName>
    </recommendedName>
</protein>